<organism evidence="1 2">
    <name type="scientific">Aerosakkonema funiforme FACHB-1375</name>
    <dbReference type="NCBI Taxonomy" id="2949571"/>
    <lineage>
        <taxon>Bacteria</taxon>
        <taxon>Bacillati</taxon>
        <taxon>Cyanobacteriota</taxon>
        <taxon>Cyanophyceae</taxon>
        <taxon>Oscillatoriophycideae</taxon>
        <taxon>Aerosakkonematales</taxon>
        <taxon>Aerosakkonemataceae</taxon>
        <taxon>Aerosakkonema</taxon>
    </lineage>
</organism>
<comment type="caution">
    <text evidence="1">The sequence shown here is derived from an EMBL/GenBank/DDBJ whole genome shotgun (WGS) entry which is preliminary data.</text>
</comment>
<reference evidence="1" key="1">
    <citation type="journal article" date="2015" name="ISME J.">
        <title>Draft Genome Sequence of Streptomyces incarnatus NRRL8089, which Produces the Nucleoside Antibiotic Sinefungin.</title>
        <authorList>
            <person name="Oshima K."/>
            <person name="Hattori M."/>
            <person name="Shimizu H."/>
            <person name="Fukuda K."/>
            <person name="Nemoto M."/>
            <person name="Inagaki K."/>
            <person name="Tamura T."/>
        </authorList>
    </citation>
    <scope>NUCLEOTIDE SEQUENCE</scope>
    <source>
        <strain evidence="1">FACHB-1375</strain>
    </source>
</reference>
<name>A0A926ZH67_9CYAN</name>
<protein>
    <submittedName>
        <fullName evidence="1">ADP-ribosylation/crystallin J1</fullName>
    </submittedName>
</protein>
<dbReference type="RefSeq" id="WP_190465687.1">
    <property type="nucleotide sequence ID" value="NZ_JACJPW010000041.1"/>
</dbReference>
<proteinExistence type="predicted"/>
<gene>
    <name evidence="1" type="ORF">H6G03_16630</name>
</gene>
<keyword evidence="2" id="KW-1185">Reference proteome</keyword>
<dbReference type="EMBL" id="JACJPW010000041">
    <property type="protein sequence ID" value="MBD2182705.1"/>
    <property type="molecule type" value="Genomic_DNA"/>
</dbReference>
<accession>A0A926ZH67</accession>
<evidence type="ECO:0000313" key="1">
    <source>
        <dbReference type="EMBL" id="MBD2182705.1"/>
    </source>
</evidence>
<evidence type="ECO:0000313" key="2">
    <source>
        <dbReference type="Proteomes" id="UP000641646"/>
    </source>
</evidence>
<sequence length="131" mass="15068">MLLYRPVGLKELELIAQSEFKAFPPRLPEQPIFYPVLNFEYAEQIARDWNTQSNSFAGFVTKFEVEDDYANKFAVRVVGSSIHQELWVPAEQLAEFNRHIVGKITVEAAYYGEKFVGEINPETNLPKSIQI</sequence>
<dbReference type="Proteomes" id="UP000641646">
    <property type="component" value="Unassembled WGS sequence"/>
</dbReference>
<reference evidence="1" key="2">
    <citation type="submission" date="2020-08" db="EMBL/GenBank/DDBJ databases">
        <authorList>
            <person name="Chen M."/>
            <person name="Teng W."/>
            <person name="Zhao L."/>
            <person name="Hu C."/>
            <person name="Zhou Y."/>
            <person name="Han B."/>
            <person name="Song L."/>
            <person name="Shu W."/>
        </authorList>
    </citation>
    <scope>NUCLEOTIDE SEQUENCE</scope>
    <source>
        <strain evidence="1">FACHB-1375</strain>
    </source>
</reference>
<dbReference type="AlphaFoldDB" id="A0A926ZH67"/>